<reference evidence="1" key="1">
    <citation type="journal article" date="1996" name="Biochim. Biophys. Acta">
        <title>Wheat germ agglutinin-reactive chains of giant hemoglobin from the polychaete Perinereis aibuhitensis.</title>
        <authorList>
            <person name="Matsubara K."/>
            <person name="Yamaki M."/>
            <person name="Nagayama K."/>
            <person name="Imai K."/>
            <person name="Ishii H."/>
            <person name="Gotoh T."/>
            <person name="Ebina S."/>
        </authorList>
    </citation>
    <scope>PROTEIN SEQUENCE</scope>
</reference>
<dbReference type="GO" id="GO:0020037">
    <property type="term" value="F:heme binding"/>
    <property type="evidence" value="ECO:0007669"/>
    <property type="project" value="InterPro"/>
</dbReference>
<proteinExistence type="evidence at protein level"/>
<sequence length="35" mass="4067">DCNAVARIKVKHQWVDVYGANVDREGFATAVWRKY</sequence>
<protein>
    <submittedName>
        <fullName evidence="1">Hemoglobin, extracellular, chain a</fullName>
    </submittedName>
</protein>
<feature type="non-terminal residue" evidence="1">
    <location>
        <position position="35"/>
    </location>
</feature>
<organism evidence="1">
    <name type="scientific">Perinereis aibuhitensis</name>
    <name type="common">Korean lugworm</name>
    <name type="synonym">Nereis aibuhitensis</name>
    <dbReference type="NCBI Taxonomy" id="126650"/>
    <lineage>
        <taxon>Eukaryota</taxon>
        <taxon>Metazoa</taxon>
        <taxon>Spiralia</taxon>
        <taxon>Lophotrochozoa</taxon>
        <taxon>Annelida</taxon>
        <taxon>Polychaeta</taxon>
        <taxon>Errantia</taxon>
        <taxon>Phyllodocida</taxon>
        <taxon>Nereididae</taxon>
        <taxon>Perinereis</taxon>
    </lineage>
</organism>
<feature type="non-terminal residue" evidence="1">
    <location>
        <position position="1"/>
    </location>
</feature>
<evidence type="ECO:0000313" key="1">
    <source>
        <dbReference type="PIR" id="S71914"/>
    </source>
</evidence>
<dbReference type="PIR" id="S71914">
    <property type="entry name" value="S71914"/>
</dbReference>
<dbReference type="GO" id="GO:0019825">
    <property type="term" value="F:oxygen binding"/>
    <property type="evidence" value="ECO:0007669"/>
    <property type="project" value="InterPro"/>
</dbReference>
<keyword id="KW-0903">Direct protein sequencing</keyword>
<dbReference type="Gene3D" id="1.10.490.10">
    <property type="entry name" value="Globins"/>
    <property type="match status" value="1"/>
</dbReference>
<accession>Q7M420</accession>
<dbReference type="AlphaFoldDB" id="Q7M420"/>
<dbReference type="InterPro" id="IPR012292">
    <property type="entry name" value="Globin/Proto"/>
</dbReference>
<name>Q7M420_PERAI</name>